<reference evidence="1 2" key="1">
    <citation type="submission" date="2018-12" db="EMBL/GenBank/DDBJ databases">
        <title>bacterium Hansschlegelia zhihuaiae S113.</title>
        <authorList>
            <person name="He J."/>
        </authorList>
    </citation>
    <scope>NUCLEOTIDE SEQUENCE [LARGE SCALE GENOMIC DNA]</scope>
    <source>
        <strain evidence="1 2">S 113</strain>
    </source>
</reference>
<dbReference type="Proteomes" id="UP000289708">
    <property type="component" value="Unassembled WGS sequence"/>
</dbReference>
<gene>
    <name evidence="1" type="ORF">EK403_21235</name>
</gene>
<dbReference type="AlphaFoldDB" id="A0A4Q0M3P8"/>
<proteinExistence type="predicted"/>
<evidence type="ECO:0000313" key="1">
    <source>
        <dbReference type="EMBL" id="RXF67558.1"/>
    </source>
</evidence>
<dbReference type="EMBL" id="RYFI01000032">
    <property type="protein sequence ID" value="RXF67558.1"/>
    <property type="molecule type" value="Genomic_DNA"/>
</dbReference>
<evidence type="ECO:0008006" key="3">
    <source>
        <dbReference type="Google" id="ProtNLM"/>
    </source>
</evidence>
<organism evidence="1 2">
    <name type="scientific">Hansschlegelia zhihuaiae</name>
    <dbReference type="NCBI Taxonomy" id="405005"/>
    <lineage>
        <taxon>Bacteria</taxon>
        <taxon>Pseudomonadati</taxon>
        <taxon>Pseudomonadota</taxon>
        <taxon>Alphaproteobacteria</taxon>
        <taxon>Hyphomicrobiales</taxon>
        <taxon>Methylopilaceae</taxon>
        <taxon>Hansschlegelia</taxon>
    </lineage>
</organism>
<keyword evidence="2" id="KW-1185">Reference proteome</keyword>
<dbReference type="OrthoDB" id="8447245at2"/>
<sequence>MNFPKVGGAQIEVADGVCAFLRARYPDKTAANVHADTGIRVKTVEKWLAKVSAPGAAHLVVLVTVYGPEFLCAVTRDPPPWLTAAGRAARRAEVTAQIDELVAELEDGRA</sequence>
<dbReference type="RefSeq" id="WP_128779460.1">
    <property type="nucleotide sequence ID" value="NZ_RYFI01000032.1"/>
</dbReference>
<evidence type="ECO:0000313" key="2">
    <source>
        <dbReference type="Proteomes" id="UP000289708"/>
    </source>
</evidence>
<name>A0A4Q0M3P8_9HYPH</name>
<comment type="caution">
    <text evidence="1">The sequence shown here is derived from an EMBL/GenBank/DDBJ whole genome shotgun (WGS) entry which is preliminary data.</text>
</comment>
<accession>A0A4Q0M3P8</accession>
<protein>
    <recommendedName>
        <fullName evidence="3">XRE family transcriptional regulator</fullName>
    </recommendedName>
</protein>